<gene>
    <name evidence="1" type="ORF">KOR42_23590</name>
</gene>
<dbReference type="Proteomes" id="UP000317243">
    <property type="component" value="Unassembled WGS sequence"/>
</dbReference>
<evidence type="ECO:0000313" key="1">
    <source>
        <dbReference type="EMBL" id="TWT58972.1"/>
    </source>
</evidence>
<name>A0A5C5XAR8_9PLAN</name>
<protein>
    <submittedName>
        <fullName evidence="1">Uncharacterized protein</fullName>
    </submittedName>
</protein>
<accession>A0A5C5XAR8</accession>
<dbReference type="AlphaFoldDB" id="A0A5C5XAR8"/>
<organism evidence="1 2">
    <name type="scientific">Thalassoglobus neptunius</name>
    <dbReference type="NCBI Taxonomy" id="1938619"/>
    <lineage>
        <taxon>Bacteria</taxon>
        <taxon>Pseudomonadati</taxon>
        <taxon>Planctomycetota</taxon>
        <taxon>Planctomycetia</taxon>
        <taxon>Planctomycetales</taxon>
        <taxon>Planctomycetaceae</taxon>
        <taxon>Thalassoglobus</taxon>
    </lineage>
</organism>
<reference evidence="1 2" key="1">
    <citation type="submission" date="2019-02" db="EMBL/GenBank/DDBJ databases">
        <title>Deep-cultivation of Planctomycetes and their phenomic and genomic characterization uncovers novel biology.</title>
        <authorList>
            <person name="Wiegand S."/>
            <person name="Jogler M."/>
            <person name="Boedeker C."/>
            <person name="Pinto D."/>
            <person name="Vollmers J."/>
            <person name="Rivas-Marin E."/>
            <person name="Kohn T."/>
            <person name="Peeters S.H."/>
            <person name="Heuer A."/>
            <person name="Rast P."/>
            <person name="Oberbeckmann S."/>
            <person name="Bunk B."/>
            <person name="Jeske O."/>
            <person name="Meyerdierks A."/>
            <person name="Storesund J.E."/>
            <person name="Kallscheuer N."/>
            <person name="Luecker S."/>
            <person name="Lage O.M."/>
            <person name="Pohl T."/>
            <person name="Merkel B.J."/>
            <person name="Hornburger P."/>
            <person name="Mueller R.-W."/>
            <person name="Bruemmer F."/>
            <person name="Labrenz M."/>
            <person name="Spormann A.M."/>
            <person name="Op Den Camp H."/>
            <person name="Overmann J."/>
            <person name="Amann R."/>
            <person name="Jetten M.S.M."/>
            <person name="Mascher T."/>
            <person name="Medema M.H."/>
            <person name="Devos D.P."/>
            <person name="Kaster A.-K."/>
            <person name="Ovreas L."/>
            <person name="Rohde M."/>
            <person name="Galperin M.Y."/>
            <person name="Jogler C."/>
        </authorList>
    </citation>
    <scope>NUCLEOTIDE SEQUENCE [LARGE SCALE GENOMIC DNA]</scope>
    <source>
        <strain evidence="1 2">KOR42</strain>
    </source>
</reference>
<comment type="caution">
    <text evidence="1">The sequence shown here is derived from an EMBL/GenBank/DDBJ whole genome shotgun (WGS) entry which is preliminary data.</text>
</comment>
<keyword evidence="2" id="KW-1185">Reference proteome</keyword>
<evidence type="ECO:0000313" key="2">
    <source>
        <dbReference type="Proteomes" id="UP000317243"/>
    </source>
</evidence>
<sequence length="80" mass="9373">MMRSTKDGLRRTVRVNSLGRSSCERCGNCDECCRWIRLERAFETLKELVWQVMRDQSIDERTLEKARKLTLEFDGEDGTG</sequence>
<dbReference type="EMBL" id="SIHI01000001">
    <property type="protein sequence ID" value="TWT58972.1"/>
    <property type="molecule type" value="Genomic_DNA"/>
</dbReference>
<proteinExistence type="predicted"/>